<dbReference type="InterPro" id="IPR050655">
    <property type="entry name" value="Plant_B3_domain"/>
</dbReference>
<evidence type="ECO:0000256" key="3">
    <source>
        <dbReference type="ARBA" id="ARBA00023125"/>
    </source>
</evidence>
<dbReference type="Gramene" id="TraesJUL3D03G01971590.1">
    <property type="protein sequence ID" value="TraesJUL3D03G01971590.1"/>
    <property type="gene ID" value="TraesJUL3D03G01971590"/>
</dbReference>
<evidence type="ECO:0000313" key="7">
    <source>
        <dbReference type="EnsemblPlants" id="TraesCS3D02G400100.1"/>
    </source>
</evidence>
<dbReference type="PANTHER" id="PTHR31920:SF55">
    <property type="entry name" value="TF-B3 DOMAIN-CONTAINING PROTEIN"/>
    <property type="match status" value="1"/>
</dbReference>
<dbReference type="Gramene" id="TraesSTA3D03G01948720.1">
    <property type="protein sequence ID" value="TraesSTA3D03G01948720.1"/>
    <property type="gene ID" value="TraesSTA3D03G01948720"/>
</dbReference>
<feature type="compositionally biased region" description="Basic and acidic residues" evidence="6">
    <location>
        <begin position="151"/>
        <end position="164"/>
    </location>
</feature>
<keyword evidence="5" id="KW-0539">Nucleus</keyword>
<dbReference type="Gramene" id="TraesSYM3D03G01977980.1">
    <property type="protein sequence ID" value="TraesSYM3D03G01977980.1"/>
    <property type="gene ID" value="TraesSYM3D03G01977980"/>
</dbReference>
<reference evidence="7" key="2">
    <citation type="submission" date="2018-10" db="UniProtKB">
        <authorList>
            <consortium name="EnsemblPlants"/>
        </authorList>
    </citation>
    <scope>IDENTIFICATION</scope>
</reference>
<dbReference type="Gramene" id="TraesCLE_scaffold_088917_01G000200.1">
    <property type="protein sequence ID" value="TraesCLE_scaffold_088917_01G000200.1"/>
    <property type="gene ID" value="TraesCLE_scaffold_088917_01G000200"/>
</dbReference>
<evidence type="ECO:0000256" key="4">
    <source>
        <dbReference type="ARBA" id="ARBA00023163"/>
    </source>
</evidence>
<dbReference type="GO" id="GO:0005634">
    <property type="term" value="C:nucleus"/>
    <property type="evidence" value="ECO:0007669"/>
    <property type="project" value="UniProtKB-SubCell"/>
</dbReference>
<dbReference type="Gramene" id="TraesRN3D0100920300.1">
    <property type="protein sequence ID" value="TraesRN3D0100920300.1"/>
    <property type="gene ID" value="TraesRN3D0100920300"/>
</dbReference>
<dbReference type="Gramene" id="TraesLAC3D03G01895400.1">
    <property type="protein sequence ID" value="TraesLAC3D03G01895400.1"/>
    <property type="gene ID" value="TraesLAC3D03G01895400"/>
</dbReference>
<evidence type="ECO:0008006" key="9">
    <source>
        <dbReference type="Google" id="ProtNLM"/>
    </source>
</evidence>
<dbReference type="SUPFAM" id="SSF101936">
    <property type="entry name" value="DNA-binding pseudobarrel domain"/>
    <property type="match status" value="1"/>
</dbReference>
<name>A0A3B6GZQ2_WHEAT</name>
<dbReference type="PANTHER" id="PTHR31920">
    <property type="entry name" value="B3 DOMAIN-CONTAINING"/>
    <property type="match status" value="1"/>
</dbReference>
<sequence length="264" mass="29494">MAQRMMSTAIAPFAGLGTNVFNSCAAALMSTASDSFYMSGMEPKFEHTSMVFSNLVRSPADHPRKKALQPIPQGKGLALELELELMAMERRKVDSERREGIEESNEMGTKVLPAIDNKGKQSVHPVPEVVLPPTAEEEPKTPEVGDDERMEEPSSSKRRNYDHYHEEGGPTHFCKVILAPKLECIPMPLDFIKHFVAVPTEFKLRNNTGCSWKVTVKLMNGSIGYMVTFKLLTSDTLKVIIFDHDGIEVVNKCRKHDEAFVAKD</sequence>
<dbReference type="Gramene" id="TraesCAD_scaffold_083914_01G000200.1">
    <property type="protein sequence ID" value="TraesCAD_scaffold_083914_01G000200.1"/>
    <property type="gene ID" value="TraesCAD_scaffold_083914_01G000200"/>
</dbReference>
<dbReference type="InterPro" id="IPR015300">
    <property type="entry name" value="DNA-bd_pseudobarrel_sf"/>
</dbReference>
<keyword evidence="3" id="KW-0238">DNA-binding</keyword>
<evidence type="ECO:0000313" key="8">
    <source>
        <dbReference type="Proteomes" id="UP000019116"/>
    </source>
</evidence>
<dbReference type="AlphaFoldDB" id="A0A3B6GZQ2"/>
<dbReference type="Gramene" id="TraesJAG3D03G01961720.1">
    <property type="protein sequence ID" value="TraesJAG3D03G01961720.1"/>
    <property type="gene ID" value="TraesJAG3D03G01961720"/>
</dbReference>
<evidence type="ECO:0000256" key="6">
    <source>
        <dbReference type="SAM" id="MobiDB-lite"/>
    </source>
</evidence>
<protein>
    <recommendedName>
        <fullName evidence="9">TF-B3 domain-containing protein</fullName>
    </recommendedName>
</protein>
<dbReference type="Gramene" id="TraesLDM3D03G01952100.1">
    <property type="protein sequence ID" value="TraesLDM3D03G01952100.1"/>
    <property type="gene ID" value="TraesLDM3D03G01952100"/>
</dbReference>
<dbReference type="EnsemblPlants" id="TraesCS3D02G400100.1">
    <property type="protein sequence ID" value="TraesCS3D02G400100.1"/>
    <property type="gene ID" value="TraesCS3D02G400100"/>
</dbReference>
<comment type="subcellular location">
    <subcellularLocation>
        <location evidence="1">Nucleus</location>
    </subcellularLocation>
</comment>
<accession>A0A3B6GZQ2</accession>
<dbReference type="Gramene" id="TraesCS3D03G0882100.1">
    <property type="protein sequence ID" value="TraesCS3D03G0882100.1.CDS"/>
    <property type="gene ID" value="TraesCS3D03G0882100"/>
</dbReference>
<organism evidence="7">
    <name type="scientific">Triticum aestivum</name>
    <name type="common">Wheat</name>
    <dbReference type="NCBI Taxonomy" id="4565"/>
    <lineage>
        <taxon>Eukaryota</taxon>
        <taxon>Viridiplantae</taxon>
        <taxon>Streptophyta</taxon>
        <taxon>Embryophyta</taxon>
        <taxon>Tracheophyta</taxon>
        <taxon>Spermatophyta</taxon>
        <taxon>Magnoliopsida</taxon>
        <taxon>Liliopsida</taxon>
        <taxon>Poales</taxon>
        <taxon>Poaceae</taxon>
        <taxon>BOP clade</taxon>
        <taxon>Pooideae</taxon>
        <taxon>Triticodae</taxon>
        <taxon>Triticeae</taxon>
        <taxon>Triticinae</taxon>
        <taxon>Triticum</taxon>
    </lineage>
</organism>
<dbReference type="Gramene" id="TraesCS3D02G400100.1">
    <property type="protein sequence ID" value="TraesCS3D02G400100.1"/>
    <property type="gene ID" value="TraesCS3D02G400100"/>
</dbReference>
<keyword evidence="2" id="KW-0805">Transcription regulation</keyword>
<keyword evidence="4" id="KW-0804">Transcription</keyword>
<dbReference type="Gramene" id="TraesARI3D03G01987650.1">
    <property type="protein sequence ID" value="TraesARI3D03G01987650.1"/>
    <property type="gene ID" value="TraesARI3D03G01987650"/>
</dbReference>
<feature type="region of interest" description="Disordered" evidence="6">
    <location>
        <begin position="131"/>
        <end position="164"/>
    </location>
</feature>
<dbReference type="Gramene" id="TraesROB_scaffold_014271_01G000200.1">
    <property type="protein sequence ID" value="TraesROB_scaffold_014271_01G000200.1"/>
    <property type="gene ID" value="TraesROB_scaffold_014271_01G000200"/>
</dbReference>
<reference evidence="7" key="1">
    <citation type="submission" date="2018-08" db="EMBL/GenBank/DDBJ databases">
        <authorList>
            <person name="Rossello M."/>
        </authorList>
    </citation>
    <scope>NUCLEOTIDE SEQUENCE [LARGE SCALE GENOMIC DNA]</scope>
    <source>
        <strain evidence="7">cv. Chinese Spring</strain>
    </source>
</reference>
<dbReference type="Proteomes" id="UP000019116">
    <property type="component" value="Chromosome 3D"/>
</dbReference>
<proteinExistence type="predicted"/>
<keyword evidence="8" id="KW-1185">Reference proteome</keyword>
<dbReference type="Gramene" id="TraesWEE_scaffold_019064_01G000300.1">
    <property type="protein sequence ID" value="TraesWEE_scaffold_019064_01G000300.1"/>
    <property type="gene ID" value="TraesWEE_scaffold_019064_01G000300"/>
</dbReference>
<evidence type="ECO:0000256" key="1">
    <source>
        <dbReference type="ARBA" id="ARBA00004123"/>
    </source>
</evidence>
<dbReference type="GO" id="GO:0003677">
    <property type="term" value="F:DNA binding"/>
    <property type="evidence" value="ECO:0007669"/>
    <property type="project" value="UniProtKB-KW"/>
</dbReference>
<evidence type="ECO:0000256" key="2">
    <source>
        <dbReference type="ARBA" id="ARBA00023015"/>
    </source>
</evidence>
<evidence type="ECO:0000256" key="5">
    <source>
        <dbReference type="ARBA" id="ARBA00023242"/>
    </source>
</evidence>